<dbReference type="InterPro" id="IPR036095">
    <property type="entry name" value="PTS_EIIB-like_sf"/>
</dbReference>
<reference evidence="3 4" key="1">
    <citation type="submission" date="2018-03" db="EMBL/GenBank/DDBJ databases">
        <authorList>
            <person name="Gulvik C.A."/>
        </authorList>
    </citation>
    <scope>NUCLEOTIDE SEQUENCE [LARGE SCALE GENOMIC DNA]</scope>
    <source>
        <strain evidence="3 4">JCM 31581</strain>
    </source>
</reference>
<organism evidence="3 4">
    <name type="scientific">Vagococcus humatus</name>
    <dbReference type="NCBI Taxonomy" id="1889241"/>
    <lineage>
        <taxon>Bacteria</taxon>
        <taxon>Bacillati</taxon>
        <taxon>Bacillota</taxon>
        <taxon>Bacilli</taxon>
        <taxon>Lactobacillales</taxon>
        <taxon>Enterococcaceae</taxon>
        <taxon>Vagococcus</taxon>
    </lineage>
</organism>
<dbReference type="InterPro" id="IPR003501">
    <property type="entry name" value="PTS_EIIB_2/3"/>
</dbReference>
<dbReference type="OrthoDB" id="6505030at2"/>
<gene>
    <name evidence="3" type="ORF">C7P63_05215</name>
</gene>
<comment type="caution">
    <text evidence="3">The sequence shown here is derived from an EMBL/GenBank/DDBJ whole genome shotgun (WGS) entry which is preliminary data.</text>
</comment>
<evidence type="ECO:0000313" key="4">
    <source>
        <dbReference type="Proteomes" id="UP000277864"/>
    </source>
</evidence>
<proteinExistence type="predicted"/>
<evidence type="ECO:0000313" key="3">
    <source>
        <dbReference type="EMBL" id="RST89180.1"/>
    </source>
</evidence>
<dbReference type="Pfam" id="PF02302">
    <property type="entry name" value="PTS_IIB"/>
    <property type="match status" value="1"/>
</dbReference>
<dbReference type="AlphaFoldDB" id="A0A429Z648"/>
<dbReference type="EMBL" id="PXZH01000002">
    <property type="protein sequence ID" value="RST89180.1"/>
    <property type="molecule type" value="Genomic_DNA"/>
</dbReference>
<feature type="domain" description="Phosphotransferase system EIIB component type 2/3" evidence="2">
    <location>
        <begin position="3"/>
        <end position="62"/>
    </location>
</feature>
<evidence type="ECO:0000256" key="1">
    <source>
        <dbReference type="ARBA" id="ARBA00022679"/>
    </source>
</evidence>
<dbReference type="GO" id="GO:0009401">
    <property type="term" value="P:phosphoenolpyruvate-dependent sugar phosphotransferase system"/>
    <property type="evidence" value="ECO:0007669"/>
    <property type="project" value="InterPro"/>
</dbReference>
<keyword evidence="4" id="KW-1185">Reference proteome</keyword>
<accession>A0A429Z648</accession>
<dbReference type="RefSeq" id="WP_125943113.1">
    <property type="nucleotide sequence ID" value="NZ_PXZH01000002.1"/>
</dbReference>
<dbReference type="Gene3D" id="3.40.50.2300">
    <property type="match status" value="1"/>
</dbReference>
<keyword evidence="1" id="KW-0808">Transferase</keyword>
<name>A0A429Z648_9ENTE</name>
<dbReference type="CDD" id="cd05566">
    <property type="entry name" value="PTS_IIB_galactitol"/>
    <property type="match status" value="1"/>
</dbReference>
<dbReference type="GO" id="GO:0008982">
    <property type="term" value="F:protein-N(PI)-phosphohistidine-sugar phosphotransferase activity"/>
    <property type="evidence" value="ECO:0007669"/>
    <property type="project" value="InterPro"/>
</dbReference>
<evidence type="ECO:0000259" key="2">
    <source>
        <dbReference type="Pfam" id="PF02302"/>
    </source>
</evidence>
<dbReference type="SUPFAM" id="SSF52794">
    <property type="entry name" value="PTS system IIB component-like"/>
    <property type="match status" value="1"/>
</dbReference>
<dbReference type="Proteomes" id="UP000277864">
    <property type="component" value="Unassembled WGS sequence"/>
</dbReference>
<sequence length="94" mass="9555">MKKIIVACGSGIATSTVALTKIKTGLESRGKLEDIQFVQTSLSELPTLVEGASVIVTTAQGGDGFGVPVVSGLGLITGIGVDKVIDDIIEKANL</sequence>
<protein>
    <submittedName>
        <fullName evidence="3">PTS galactitol transporter subunit IIB</fullName>
    </submittedName>
</protein>